<evidence type="ECO:0000313" key="2">
    <source>
        <dbReference type="Proteomes" id="UP000827976"/>
    </source>
</evidence>
<organism evidence="1 2">
    <name type="scientific">Dioscorea alata</name>
    <name type="common">Purple yam</name>
    <dbReference type="NCBI Taxonomy" id="55571"/>
    <lineage>
        <taxon>Eukaryota</taxon>
        <taxon>Viridiplantae</taxon>
        <taxon>Streptophyta</taxon>
        <taxon>Embryophyta</taxon>
        <taxon>Tracheophyta</taxon>
        <taxon>Spermatophyta</taxon>
        <taxon>Magnoliopsida</taxon>
        <taxon>Liliopsida</taxon>
        <taxon>Dioscoreales</taxon>
        <taxon>Dioscoreaceae</taxon>
        <taxon>Dioscorea</taxon>
    </lineage>
</organism>
<evidence type="ECO:0000313" key="1">
    <source>
        <dbReference type="EMBL" id="KAH7659223.1"/>
    </source>
</evidence>
<dbReference type="Proteomes" id="UP000827976">
    <property type="component" value="Chromosome 16"/>
</dbReference>
<reference evidence="2" key="1">
    <citation type="journal article" date="2022" name="Nat. Commun.">
        <title>Chromosome evolution and the genetic basis of agronomically important traits in greater yam.</title>
        <authorList>
            <person name="Bredeson J.V."/>
            <person name="Lyons J.B."/>
            <person name="Oniyinde I.O."/>
            <person name="Okereke N.R."/>
            <person name="Kolade O."/>
            <person name="Nnabue I."/>
            <person name="Nwadili C.O."/>
            <person name="Hribova E."/>
            <person name="Parker M."/>
            <person name="Nwogha J."/>
            <person name="Shu S."/>
            <person name="Carlson J."/>
            <person name="Kariba R."/>
            <person name="Muthemba S."/>
            <person name="Knop K."/>
            <person name="Barton G.J."/>
            <person name="Sherwood A.V."/>
            <person name="Lopez-Montes A."/>
            <person name="Asiedu R."/>
            <person name="Jamnadass R."/>
            <person name="Muchugi A."/>
            <person name="Goodstein D."/>
            <person name="Egesi C.N."/>
            <person name="Featherston J."/>
            <person name="Asfaw A."/>
            <person name="Simpson G.G."/>
            <person name="Dolezel J."/>
            <person name="Hendre P.S."/>
            <person name="Van Deynze A."/>
            <person name="Kumar P.L."/>
            <person name="Obidiegwu J.E."/>
            <person name="Bhattacharjee R."/>
            <person name="Rokhsar D.S."/>
        </authorList>
    </citation>
    <scope>NUCLEOTIDE SEQUENCE [LARGE SCALE GENOMIC DNA]</scope>
    <source>
        <strain evidence="2">cv. TDa95/00328</strain>
    </source>
</reference>
<proteinExistence type="predicted"/>
<dbReference type="EMBL" id="CM037026">
    <property type="protein sequence ID" value="KAH7659223.1"/>
    <property type="molecule type" value="Genomic_DNA"/>
</dbReference>
<keyword evidence="2" id="KW-1185">Reference proteome</keyword>
<protein>
    <submittedName>
        <fullName evidence="1">Ca2+/calmodulin-dependent protein phosphatase (Calcineurin subunit B) EF-Hand superfamily protein</fullName>
    </submittedName>
</protein>
<name>A0ACB7UFW5_DIOAL</name>
<sequence length="213" mass="24563">MGCFPSKSSREFPGCEDPISLASETDFSVSEIEALFELFKSISRTLSKDGLVSKEDFHLAFFKDRKPNIFVNRIFDLFDVKRNGAIDFEDFVRALNVFHPNAPHEDKVDFAFKLYDLDDTGFIERNEVKQMLLALLCESEMKLSEDTIEMILDKTFSEADINHDEKIDKLEWQELVSRSPSLLKIMTIPYLRELTTSFPSFVFNSKVDDDDTA</sequence>
<comment type="caution">
    <text evidence="1">The sequence shown here is derived from an EMBL/GenBank/DDBJ whole genome shotgun (WGS) entry which is preliminary data.</text>
</comment>
<gene>
    <name evidence="1" type="ORF">IHE45_16G018200</name>
</gene>
<accession>A0ACB7UFW5</accession>